<dbReference type="EMBL" id="FOLD01000051">
    <property type="protein sequence ID" value="SFD96992.1"/>
    <property type="molecule type" value="Genomic_DNA"/>
</dbReference>
<dbReference type="Pfam" id="PF04273">
    <property type="entry name" value="BLH_phosphatase"/>
    <property type="match status" value="1"/>
</dbReference>
<evidence type="ECO:0000313" key="3">
    <source>
        <dbReference type="Proteomes" id="UP000198639"/>
    </source>
</evidence>
<reference evidence="3" key="1">
    <citation type="submission" date="2016-10" db="EMBL/GenBank/DDBJ databases">
        <authorList>
            <person name="Varghese N."/>
            <person name="Submissions S."/>
        </authorList>
    </citation>
    <scope>NUCLEOTIDE SEQUENCE [LARGE SCALE GENOMIC DNA]</scope>
    <source>
        <strain evidence="3">CGMCC 1.12041</strain>
    </source>
</reference>
<name>A0A1I1WPJ9_9BURK</name>
<evidence type="ECO:0000313" key="2">
    <source>
        <dbReference type="EMBL" id="SFD96992.1"/>
    </source>
</evidence>
<organism evidence="2 3">
    <name type="scientific">Massilia yuzhufengensis</name>
    <dbReference type="NCBI Taxonomy" id="1164594"/>
    <lineage>
        <taxon>Bacteria</taxon>
        <taxon>Pseudomonadati</taxon>
        <taxon>Pseudomonadota</taxon>
        <taxon>Betaproteobacteria</taxon>
        <taxon>Burkholderiales</taxon>
        <taxon>Oxalobacteraceae</taxon>
        <taxon>Telluria group</taxon>
        <taxon>Massilia</taxon>
    </lineage>
</organism>
<keyword evidence="3" id="KW-1185">Reference proteome</keyword>
<evidence type="ECO:0000259" key="1">
    <source>
        <dbReference type="Pfam" id="PF04273"/>
    </source>
</evidence>
<dbReference type="Proteomes" id="UP000198639">
    <property type="component" value="Unassembled WGS sequence"/>
</dbReference>
<dbReference type="STRING" id="1164594.SAMN05216204_15114"/>
<dbReference type="InterPro" id="IPR029021">
    <property type="entry name" value="Prot-tyrosine_phosphatase-like"/>
</dbReference>
<dbReference type="GO" id="GO:0016787">
    <property type="term" value="F:hydrolase activity"/>
    <property type="evidence" value="ECO:0007669"/>
    <property type="project" value="InterPro"/>
</dbReference>
<protein>
    <submittedName>
        <fullName evidence="2">Sulfide:quinone oxidoreductase</fullName>
    </submittedName>
</protein>
<dbReference type="AlphaFoldDB" id="A0A1I1WPJ9"/>
<accession>A0A1I1WPJ9</accession>
<sequence>MNIRFLSNNYAVVQQITPADIDDLREQGFAALVCTRPDGEEAGQPAFAAIGAQARAAGMEAFWLPVTPGRITDADRAAFAVLYANAPKPVLGFCRTGLRAETLWNDTRDRRDAAAAQQARPGD</sequence>
<dbReference type="InterPro" id="IPR005939">
    <property type="entry name" value="BLH_phosphatase-like"/>
</dbReference>
<dbReference type="RefSeq" id="WP_091877475.1">
    <property type="nucleotide sequence ID" value="NZ_FOLD01000051.1"/>
</dbReference>
<dbReference type="NCBIfam" id="TIGR01244">
    <property type="entry name" value="TIGR01244 family sulfur transferase"/>
    <property type="match status" value="1"/>
</dbReference>
<proteinExistence type="predicted"/>
<feature type="domain" description="Beta-lactamase hydrolase-like protein phosphatase-like" evidence="1">
    <location>
        <begin position="3"/>
        <end position="105"/>
    </location>
</feature>
<gene>
    <name evidence="2" type="ORF">SAMN05216204_15114</name>
</gene>
<dbReference type="OrthoDB" id="9802771at2"/>
<dbReference type="Gene3D" id="3.90.190.10">
    <property type="entry name" value="Protein tyrosine phosphatase superfamily"/>
    <property type="match status" value="1"/>
</dbReference>